<reference evidence="4 5" key="1">
    <citation type="journal article" date="2016" name="Front. Microbiol.">
        <title>Fuerstia marisgermanicae gen. nov., sp. nov., an Unusual Member of the Phylum Planctomycetes from the German Wadden Sea.</title>
        <authorList>
            <person name="Kohn T."/>
            <person name="Heuer A."/>
            <person name="Jogler M."/>
            <person name="Vollmers J."/>
            <person name="Boedeker C."/>
            <person name="Bunk B."/>
            <person name="Rast P."/>
            <person name="Borchert D."/>
            <person name="Glockner I."/>
            <person name="Freese H.M."/>
            <person name="Klenk H.P."/>
            <person name="Overmann J."/>
            <person name="Kaster A.K."/>
            <person name="Rohde M."/>
            <person name="Wiegand S."/>
            <person name="Jogler C."/>
        </authorList>
    </citation>
    <scope>NUCLEOTIDE SEQUENCE [LARGE SCALE GENOMIC DNA]</scope>
    <source>
        <strain evidence="4 5">NH11</strain>
    </source>
</reference>
<dbReference type="SUPFAM" id="SSF55874">
    <property type="entry name" value="ATPase domain of HSP90 chaperone/DNA topoisomerase II/histidine kinase"/>
    <property type="match status" value="1"/>
</dbReference>
<evidence type="ECO:0000256" key="2">
    <source>
        <dbReference type="SAM" id="MobiDB-lite"/>
    </source>
</evidence>
<gene>
    <name evidence="4" type="primary">rsbW</name>
    <name evidence="4" type="ORF">Fuma_03113</name>
</gene>
<proteinExistence type="predicted"/>
<keyword evidence="5" id="KW-1185">Reference proteome</keyword>
<sequence length="147" mass="16356">MAEASQLSVSIPSDTSQGLAVQERIISLMEHHSYSMKDIFAMRLSLEEAITNAIRHGNGGDLEKQVSVIANVSDQRLHVVVQDEGEGFDPGDVPDPTDEDHIDQPGGRGLMLMRAYLDFVEYSDGGRRITMERERNSELPIIEDDDE</sequence>
<keyword evidence="1" id="KW-0723">Serine/threonine-protein kinase</keyword>
<dbReference type="Pfam" id="PF13581">
    <property type="entry name" value="HATPase_c_2"/>
    <property type="match status" value="1"/>
</dbReference>
<dbReference type="InterPro" id="IPR050267">
    <property type="entry name" value="Anti-sigma-factor_SerPK"/>
</dbReference>
<dbReference type="EMBL" id="CP017641">
    <property type="protein sequence ID" value="APZ93495.1"/>
    <property type="molecule type" value="Genomic_DNA"/>
</dbReference>
<keyword evidence="4" id="KW-0808">Transferase</keyword>
<name>A0A1P8WHG1_9PLAN</name>
<dbReference type="OrthoDB" id="9792240at2"/>
<dbReference type="CDD" id="cd16936">
    <property type="entry name" value="HATPase_RsbW-like"/>
    <property type="match status" value="1"/>
</dbReference>
<organism evidence="4 5">
    <name type="scientific">Fuerstiella marisgermanici</name>
    <dbReference type="NCBI Taxonomy" id="1891926"/>
    <lineage>
        <taxon>Bacteria</taxon>
        <taxon>Pseudomonadati</taxon>
        <taxon>Planctomycetota</taxon>
        <taxon>Planctomycetia</taxon>
        <taxon>Planctomycetales</taxon>
        <taxon>Planctomycetaceae</taxon>
        <taxon>Fuerstiella</taxon>
    </lineage>
</organism>
<dbReference type="KEGG" id="fmr:Fuma_03113"/>
<feature type="region of interest" description="Disordered" evidence="2">
    <location>
        <begin position="84"/>
        <end position="106"/>
    </location>
</feature>
<dbReference type="Proteomes" id="UP000187735">
    <property type="component" value="Chromosome"/>
</dbReference>
<evidence type="ECO:0000313" key="5">
    <source>
        <dbReference type="Proteomes" id="UP000187735"/>
    </source>
</evidence>
<protein>
    <submittedName>
        <fullName evidence="4">Serine-protein kinase RsbW</fullName>
        <ecNumber evidence="4">2.7.11.1</ecNumber>
    </submittedName>
</protein>
<dbReference type="PANTHER" id="PTHR35526">
    <property type="entry name" value="ANTI-SIGMA-F FACTOR RSBW-RELATED"/>
    <property type="match status" value="1"/>
</dbReference>
<dbReference type="GO" id="GO:0004674">
    <property type="term" value="F:protein serine/threonine kinase activity"/>
    <property type="evidence" value="ECO:0007669"/>
    <property type="project" value="UniProtKB-KW"/>
</dbReference>
<dbReference type="InterPro" id="IPR036890">
    <property type="entry name" value="HATPase_C_sf"/>
</dbReference>
<dbReference type="STRING" id="1891926.Fuma_03113"/>
<evidence type="ECO:0000313" key="4">
    <source>
        <dbReference type="EMBL" id="APZ93495.1"/>
    </source>
</evidence>
<dbReference type="RefSeq" id="WP_077024950.1">
    <property type="nucleotide sequence ID" value="NZ_CP017641.1"/>
</dbReference>
<evidence type="ECO:0000259" key="3">
    <source>
        <dbReference type="Pfam" id="PF13581"/>
    </source>
</evidence>
<keyword evidence="4" id="KW-0418">Kinase</keyword>
<dbReference type="EC" id="2.7.11.1" evidence="4"/>
<dbReference type="PANTHER" id="PTHR35526:SF3">
    <property type="entry name" value="ANTI-SIGMA-F FACTOR RSBW"/>
    <property type="match status" value="1"/>
</dbReference>
<dbReference type="Gene3D" id="3.30.565.10">
    <property type="entry name" value="Histidine kinase-like ATPase, C-terminal domain"/>
    <property type="match status" value="1"/>
</dbReference>
<evidence type="ECO:0000256" key="1">
    <source>
        <dbReference type="ARBA" id="ARBA00022527"/>
    </source>
</evidence>
<dbReference type="AlphaFoldDB" id="A0A1P8WHG1"/>
<feature type="domain" description="Histidine kinase/HSP90-like ATPase" evidence="3">
    <location>
        <begin position="20"/>
        <end position="131"/>
    </location>
</feature>
<accession>A0A1P8WHG1</accession>
<dbReference type="InterPro" id="IPR003594">
    <property type="entry name" value="HATPase_dom"/>
</dbReference>